<evidence type="ECO:0000256" key="2">
    <source>
        <dbReference type="ARBA" id="ARBA00007322"/>
    </source>
</evidence>
<dbReference type="InterPro" id="IPR005344">
    <property type="entry name" value="TMEM33/Pom33"/>
</dbReference>
<sequence length="253" mass="28830">MADSGTQPQYGFEALRRHAIAHKLDMSMWVIRALALIFTFAYFIPIIGNPYNAYYRILLANAAVSALRLHQRLPNPSISKEFVIKLFAEDSCHYLLYSLIFLYVTPVSLVLLPVFLFCLVHFASSSLALLDLLGPNSWWGARIFISLVEFQTGNILRLIAFTEIFLMPFVIILLFMGRAGLFTPLIYFHFLTLRYSSRRNPHTRSMFRELRNGTEKFANSPSVPAVIRNVVLSAVEVIAKLAPQQQAEPQRSE</sequence>
<name>A0AAN9T7G7_9HEMI</name>
<evidence type="ECO:0000256" key="1">
    <source>
        <dbReference type="ARBA" id="ARBA00004141"/>
    </source>
</evidence>
<comment type="similarity">
    <text evidence="2">Belongs to the PER33/POM33 family.</text>
</comment>
<evidence type="ECO:0000256" key="3">
    <source>
        <dbReference type="ARBA" id="ARBA00022692"/>
    </source>
</evidence>
<dbReference type="PANTHER" id="PTHR12703">
    <property type="entry name" value="TRANSMEMBRANE PROTEIN 33"/>
    <property type="match status" value="1"/>
</dbReference>
<comment type="subcellular location">
    <subcellularLocation>
        <location evidence="1">Membrane</location>
        <topology evidence="1">Multi-pass membrane protein</topology>
    </subcellularLocation>
</comment>
<keyword evidence="5 6" id="KW-0472">Membrane</keyword>
<evidence type="ECO:0000313" key="7">
    <source>
        <dbReference type="EMBL" id="KAK7576277.1"/>
    </source>
</evidence>
<proteinExistence type="inferred from homology"/>
<dbReference type="GO" id="GO:0061024">
    <property type="term" value="P:membrane organization"/>
    <property type="evidence" value="ECO:0007669"/>
    <property type="project" value="TreeGrafter"/>
</dbReference>
<dbReference type="Pfam" id="PF03661">
    <property type="entry name" value="TMEM33_Pom33"/>
    <property type="match status" value="1"/>
</dbReference>
<dbReference type="GO" id="GO:0005783">
    <property type="term" value="C:endoplasmic reticulum"/>
    <property type="evidence" value="ECO:0007669"/>
    <property type="project" value="TreeGrafter"/>
</dbReference>
<evidence type="ECO:0000256" key="6">
    <source>
        <dbReference type="SAM" id="Phobius"/>
    </source>
</evidence>
<dbReference type="GO" id="GO:0016020">
    <property type="term" value="C:membrane"/>
    <property type="evidence" value="ECO:0007669"/>
    <property type="project" value="UniProtKB-SubCell"/>
</dbReference>
<dbReference type="GO" id="GO:0071786">
    <property type="term" value="P:endoplasmic reticulum tubular network organization"/>
    <property type="evidence" value="ECO:0007669"/>
    <property type="project" value="TreeGrafter"/>
</dbReference>
<gene>
    <name evidence="7" type="ORF">V9T40_012563</name>
</gene>
<comment type="caution">
    <text evidence="7">The sequence shown here is derived from an EMBL/GenBank/DDBJ whole genome shotgun (WGS) entry which is preliminary data.</text>
</comment>
<dbReference type="InterPro" id="IPR051645">
    <property type="entry name" value="PER33/POM33_regulator"/>
</dbReference>
<evidence type="ECO:0000256" key="5">
    <source>
        <dbReference type="ARBA" id="ARBA00023136"/>
    </source>
</evidence>
<dbReference type="PANTHER" id="PTHR12703:SF4">
    <property type="entry name" value="TRANSMEMBRANE PROTEIN 33"/>
    <property type="match status" value="1"/>
</dbReference>
<dbReference type="AlphaFoldDB" id="A0AAN9T7G7"/>
<reference evidence="7 8" key="1">
    <citation type="submission" date="2024-03" db="EMBL/GenBank/DDBJ databases">
        <title>Adaptation during the transition from Ophiocordyceps entomopathogen to insect associate is accompanied by gene loss and intensified selection.</title>
        <authorList>
            <person name="Ward C.M."/>
            <person name="Onetto C.A."/>
            <person name="Borneman A.R."/>
        </authorList>
    </citation>
    <scope>NUCLEOTIDE SEQUENCE [LARGE SCALE GENOMIC DNA]</scope>
    <source>
        <strain evidence="7">AWRI1</strain>
        <tissue evidence="7">Single Adult Female</tissue>
    </source>
</reference>
<dbReference type="EMBL" id="JBBCAQ010000036">
    <property type="protein sequence ID" value="KAK7576277.1"/>
    <property type="molecule type" value="Genomic_DNA"/>
</dbReference>
<evidence type="ECO:0000313" key="8">
    <source>
        <dbReference type="Proteomes" id="UP001367676"/>
    </source>
</evidence>
<keyword evidence="8" id="KW-1185">Reference proteome</keyword>
<dbReference type="Proteomes" id="UP001367676">
    <property type="component" value="Unassembled WGS sequence"/>
</dbReference>
<keyword evidence="4 6" id="KW-1133">Transmembrane helix</keyword>
<keyword evidence="3 6" id="KW-0812">Transmembrane</keyword>
<accession>A0AAN9T7G7</accession>
<evidence type="ECO:0000256" key="4">
    <source>
        <dbReference type="ARBA" id="ARBA00022989"/>
    </source>
</evidence>
<feature type="transmembrane region" description="Helical" evidence="6">
    <location>
        <begin position="26"/>
        <end position="47"/>
    </location>
</feature>
<organism evidence="7 8">
    <name type="scientific">Parthenolecanium corni</name>
    <dbReference type="NCBI Taxonomy" id="536013"/>
    <lineage>
        <taxon>Eukaryota</taxon>
        <taxon>Metazoa</taxon>
        <taxon>Ecdysozoa</taxon>
        <taxon>Arthropoda</taxon>
        <taxon>Hexapoda</taxon>
        <taxon>Insecta</taxon>
        <taxon>Pterygota</taxon>
        <taxon>Neoptera</taxon>
        <taxon>Paraneoptera</taxon>
        <taxon>Hemiptera</taxon>
        <taxon>Sternorrhyncha</taxon>
        <taxon>Coccoidea</taxon>
        <taxon>Coccidae</taxon>
        <taxon>Parthenolecanium</taxon>
    </lineage>
</organism>
<protein>
    <submittedName>
        <fullName evidence="7">Uncharacterized protein</fullName>
    </submittedName>
</protein>